<evidence type="ECO:0000313" key="4">
    <source>
        <dbReference type="Proteomes" id="UP000299102"/>
    </source>
</evidence>
<proteinExistence type="predicted"/>
<dbReference type="InterPro" id="IPR039353">
    <property type="entry name" value="TF_Adf1"/>
</dbReference>
<organism evidence="3 4">
    <name type="scientific">Eumeta variegata</name>
    <name type="common">Bagworm moth</name>
    <name type="synonym">Eumeta japonica</name>
    <dbReference type="NCBI Taxonomy" id="151549"/>
    <lineage>
        <taxon>Eukaryota</taxon>
        <taxon>Metazoa</taxon>
        <taxon>Ecdysozoa</taxon>
        <taxon>Arthropoda</taxon>
        <taxon>Hexapoda</taxon>
        <taxon>Insecta</taxon>
        <taxon>Pterygota</taxon>
        <taxon>Neoptera</taxon>
        <taxon>Endopterygota</taxon>
        <taxon>Lepidoptera</taxon>
        <taxon>Glossata</taxon>
        <taxon>Ditrysia</taxon>
        <taxon>Tineoidea</taxon>
        <taxon>Psychidae</taxon>
        <taxon>Oiketicinae</taxon>
        <taxon>Eumeta</taxon>
    </lineage>
</organism>
<sequence length="233" mass="27014">MPYPVNFNSALDIQLIKKVKTYPILYDHNELKYMDVNAREVVWHKIADDLQRPAAACKARWINIRDMMRKRLKERLRKPNIRVYNYKYEEELAFLKPFFKDITNCLDTQEIGDFFEHHYNDEMETPVADDDYCDDSDDVKPLVTEMSKKKKRKSSADAEKTGSSSMNESVMVDLNSADSVDVFLMTVGATLKTFTPYYLNKAKSEIFSIVQEYELQQIVNKSGEAQSTSGANE</sequence>
<dbReference type="Pfam" id="PF10545">
    <property type="entry name" value="MADF_DNA_bdg"/>
    <property type="match status" value="1"/>
</dbReference>
<gene>
    <name evidence="3" type="ORF">EVAR_10868_1</name>
</gene>
<accession>A0A4C1UST6</accession>
<dbReference type="InterPro" id="IPR006578">
    <property type="entry name" value="MADF-dom"/>
</dbReference>
<evidence type="ECO:0000259" key="2">
    <source>
        <dbReference type="PROSITE" id="PS51029"/>
    </source>
</evidence>
<protein>
    <recommendedName>
        <fullName evidence="2">MADF domain-containing protein</fullName>
    </recommendedName>
</protein>
<evidence type="ECO:0000256" key="1">
    <source>
        <dbReference type="SAM" id="MobiDB-lite"/>
    </source>
</evidence>
<dbReference type="PROSITE" id="PS51029">
    <property type="entry name" value="MADF"/>
    <property type="match status" value="1"/>
</dbReference>
<comment type="caution">
    <text evidence="3">The sequence shown here is derived from an EMBL/GenBank/DDBJ whole genome shotgun (WGS) entry which is preliminary data.</text>
</comment>
<feature type="region of interest" description="Disordered" evidence="1">
    <location>
        <begin position="143"/>
        <end position="167"/>
    </location>
</feature>
<dbReference type="GO" id="GO:0005634">
    <property type="term" value="C:nucleus"/>
    <property type="evidence" value="ECO:0007669"/>
    <property type="project" value="TreeGrafter"/>
</dbReference>
<dbReference type="PANTHER" id="PTHR12243">
    <property type="entry name" value="MADF DOMAIN TRANSCRIPTION FACTOR"/>
    <property type="match status" value="1"/>
</dbReference>
<dbReference type="GO" id="GO:0006357">
    <property type="term" value="P:regulation of transcription by RNA polymerase II"/>
    <property type="evidence" value="ECO:0007669"/>
    <property type="project" value="TreeGrafter"/>
</dbReference>
<dbReference type="OrthoDB" id="10262320at2759"/>
<dbReference type="GO" id="GO:0005667">
    <property type="term" value="C:transcription regulator complex"/>
    <property type="evidence" value="ECO:0007669"/>
    <property type="project" value="TreeGrafter"/>
</dbReference>
<keyword evidence="4" id="KW-1185">Reference proteome</keyword>
<dbReference type="AlphaFoldDB" id="A0A4C1UST6"/>
<dbReference type="SMART" id="SM00595">
    <property type="entry name" value="MADF"/>
    <property type="match status" value="1"/>
</dbReference>
<name>A0A4C1UST6_EUMVA</name>
<dbReference type="PANTHER" id="PTHR12243:SF67">
    <property type="entry name" value="COREPRESSOR OF PANGOLIN, ISOFORM A-RELATED"/>
    <property type="match status" value="1"/>
</dbReference>
<reference evidence="3 4" key="1">
    <citation type="journal article" date="2019" name="Commun. Biol.">
        <title>The bagworm genome reveals a unique fibroin gene that provides high tensile strength.</title>
        <authorList>
            <person name="Kono N."/>
            <person name="Nakamura H."/>
            <person name="Ohtoshi R."/>
            <person name="Tomita M."/>
            <person name="Numata K."/>
            <person name="Arakawa K."/>
        </authorList>
    </citation>
    <scope>NUCLEOTIDE SEQUENCE [LARGE SCALE GENOMIC DNA]</scope>
</reference>
<evidence type="ECO:0000313" key="3">
    <source>
        <dbReference type="EMBL" id="GBP29052.1"/>
    </source>
</evidence>
<dbReference type="Proteomes" id="UP000299102">
    <property type="component" value="Unassembled WGS sequence"/>
</dbReference>
<dbReference type="EMBL" id="BGZK01000215">
    <property type="protein sequence ID" value="GBP29052.1"/>
    <property type="molecule type" value="Genomic_DNA"/>
</dbReference>
<feature type="domain" description="MADF" evidence="2">
    <location>
        <begin position="14"/>
        <end position="100"/>
    </location>
</feature>